<organism evidence="1 2">
    <name type="scientific">Niallia taxi</name>
    <dbReference type="NCBI Taxonomy" id="2499688"/>
    <lineage>
        <taxon>Bacteria</taxon>
        <taxon>Bacillati</taxon>
        <taxon>Bacillota</taxon>
        <taxon>Bacilli</taxon>
        <taxon>Bacillales</taxon>
        <taxon>Bacillaceae</taxon>
        <taxon>Niallia</taxon>
    </lineage>
</organism>
<evidence type="ECO:0000313" key="1">
    <source>
        <dbReference type="EMBL" id="RVT65571.1"/>
    </source>
</evidence>
<dbReference type="AlphaFoldDB" id="A0A3S2W5Z6"/>
<dbReference type="Proteomes" id="UP000288024">
    <property type="component" value="Unassembled WGS sequence"/>
</dbReference>
<protein>
    <submittedName>
        <fullName evidence="1">DUF3888 domain-containing protein</fullName>
    </submittedName>
</protein>
<name>A0A3S2W5Z6_9BACI</name>
<reference evidence="1 2" key="1">
    <citation type="submission" date="2019-01" db="EMBL/GenBank/DDBJ databases">
        <title>Bacillus sp. M5HDSG1-1, whole genome shotgun sequence.</title>
        <authorList>
            <person name="Tuo L."/>
        </authorList>
    </citation>
    <scope>NUCLEOTIDE SEQUENCE [LARGE SCALE GENOMIC DNA]</scope>
    <source>
        <strain evidence="1 2">M5HDSG1-1</strain>
    </source>
</reference>
<gene>
    <name evidence="1" type="ORF">EM808_08745</name>
</gene>
<comment type="caution">
    <text evidence="1">The sequence shown here is derived from an EMBL/GenBank/DDBJ whole genome shotgun (WGS) entry which is preliminary data.</text>
</comment>
<sequence>MKNLLFLLVGLMIFANGHYIYAKTETKAERVDGYFTTEDILFSIFEPKLNKIVQDQYGKEMIVNPIKVEDVAIMQKQTGKDSYNGWYEVKLSILVGEPDGETFTDTVVLEIDAPNIGGTAPRLKSEKVNGLEIKLVKYYKGS</sequence>
<proteinExistence type="predicted"/>
<dbReference type="EMBL" id="RZTZ01000002">
    <property type="protein sequence ID" value="RVT65571.1"/>
    <property type="molecule type" value="Genomic_DNA"/>
</dbReference>
<evidence type="ECO:0000313" key="2">
    <source>
        <dbReference type="Proteomes" id="UP000288024"/>
    </source>
</evidence>
<accession>A0A3S2W5Z6</accession>
<keyword evidence="2" id="KW-1185">Reference proteome</keyword>
<dbReference type="RefSeq" id="WP_127737789.1">
    <property type="nucleotide sequence ID" value="NZ_JBCMXX010000042.1"/>
</dbReference>